<feature type="region of interest" description="Disordered" evidence="1">
    <location>
        <begin position="72"/>
        <end position="105"/>
    </location>
</feature>
<dbReference type="EMBL" id="CP011519">
    <property type="protein sequence ID" value="AKK24981.1"/>
    <property type="molecule type" value="Genomic_DNA"/>
</dbReference>
<gene>
    <name evidence="2" type="ORF">MB84_29925</name>
</gene>
<name>A0A0G3IGJ1_9BURK</name>
<evidence type="ECO:0000256" key="1">
    <source>
        <dbReference type="SAM" id="MobiDB-lite"/>
    </source>
</evidence>
<accession>A0A0G3IGJ1</accession>
<protein>
    <submittedName>
        <fullName evidence="2">Conjugal transfer protein TraD</fullName>
    </submittedName>
</protein>
<geneLocation type="plasmid" evidence="2 3">
    <name>pPO70-2</name>
</geneLocation>
<evidence type="ECO:0000313" key="3">
    <source>
        <dbReference type="Proteomes" id="UP000035050"/>
    </source>
</evidence>
<dbReference type="KEGG" id="pox:MB84_29925"/>
<organism evidence="2 3">
    <name type="scientific">Pandoraea oxalativorans</name>
    <dbReference type="NCBI Taxonomy" id="573737"/>
    <lineage>
        <taxon>Bacteria</taxon>
        <taxon>Pseudomonadati</taxon>
        <taxon>Pseudomonadota</taxon>
        <taxon>Betaproteobacteria</taxon>
        <taxon>Burkholderiales</taxon>
        <taxon>Burkholderiaceae</taxon>
        <taxon>Pandoraea</taxon>
    </lineage>
</organism>
<keyword evidence="2" id="KW-0614">Plasmid</keyword>
<evidence type="ECO:0000313" key="2">
    <source>
        <dbReference type="EMBL" id="AKK24981.1"/>
    </source>
</evidence>
<dbReference type="Proteomes" id="UP000035050">
    <property type="component" value="Plasmid pPO70-2"/>
</dbReference>
<proteinExistence type="predicted"/>
<reference evidence="2" key="1">
    <citation type="submission" date="2016-06" db="EMBL/GenBank/DDBJ databases">
        <title>Pandoraea oxalativorans DSM 23570 Genome Sequencing.</title>
        <authorList>
            <person name="Ee R."/>
            <person name="Lim Y.-L."/>
            <person name="Yong D."/>
            <person name="Yin W.-F."/>
            <person name="Chan K.-G."/>
        </authorList>
    </citation>
    <scope>NUCLEOTIDE SEQUENCE</scope>
    <source>
        <strain evidence="2">DSM 23570</strain>
        <plasmid evidence="2">pPO70-2</plasmid>
    </source>
</reference>
<dbReference type="RefSeq" id="WP_052654720.1">
    <property type="nucleotide sequence ID" value="NZ_CP011519.2"/>
</dbReference>
<dbReference type="AlphaFoldDB" id="A0A0G3IGJ1"/>
<sequence length="139" mass="15676">MTKTDAQQAIEQTAPTTKAAQLRDVMPEIEAKLAAGVRLGTIHQALNDAGFELTFQTLKTYLYRYRKQHRARTAERLAVPGDPRSEASVSHATDAGPPRPREPLSVQEIDRLMKPDPAELAERIARYERIAIEKERSRK</sequence>
<keyword evidence="3" id="KW-1185">Reference proteome</keyword>
<dbReference type="OrthoDB" id="367299at2"/>
<dbReference type="PATRIC" id="fig|573737.6.peg.6044"/>